<dbReference type="PANTHER" id="PTHR45914:SF60">
    <property type="entry name" value="TRANSCRIPTION FACTOR RSL2-LIKE"/>
    <property type="match status" value="1"/>
</dbReference>
<dbReference type="InterPro" id="IPR036638">
    <property type="entry name" value="HLH_DNA-bd_sf"/>
</dbReference>
<evidence type="ECO:0000256" key="4">
    <source>
        <dbReference type="ARBA" id="ARBA00023125"/>
    </source>
</evidence>
<name>A0A8J5M9I1_ZINOF</name>
<keyword evidence="8" id="KW-0812">Transmembrane</keyword>
<dbReference type="SUPFAM" id="SSF47459">
    <property type="entry name" value="HLH, helix-loop-helix DNA-binding domain"/>
    <property type="match status" value="1"/>
</dbReference>
<accession>A0A8J5M9I1</accession>
<dbReference type="GO" id="GO:0003700">
    <property type="term" value="F:DNA-binding transcription factor activity"/>
    <property type="evidence" value="ECO:0007669"/>
    <property type="project" value="InterPro"/>
</dbReference>
<evidence type="ECO:0000256" key="7">
    <source>
        <dbReference type="SAM" id="MobiDB-lite"/>
    </source>
</evidence>
<dbReference type="PROSITE" id="PS50888">
    <property type="entry name" value="BHLH"/>
    <property type="match status" value="1"/>
</dbReference>
<dbReference type="AlphaFoldDB" id="A0A8J5M9I1"/>
<dbReference type="Proteomes" id="UP000734854">
    <property type="component" value="Unassembled WGS sequence"/>
</dbReference>
<dbReference type="GO" id="GO:0005634">
    <property type="term" value="C:nucleus"/>
    <property type="evidence" value="ECO:0007669"/>
    <property type="project" value="UniProtKB-SubCell"/>
</dbReference>
<reference evidence="10 11" key="1">
    <citation type="submission" date="2020-08" db="EMBL/GenBank/DDBJ databases">
        <title>Plant Genome Project.</title>
        <authorList>
            <person name="Zhang R.-G."/>
        </authorList>
    </citation>
    <scope>NUCLEOTIDE SEQUENCE [LARGE SCALE GENOMIC DNA]</scope>
    <source>
        <tissue evidence="10">Rhizome</tissue>
    </source>
</reference>
<comment type="caution">
    <text evidence="10">The sequence shown here is derived from an EMBL/GenBank/DDBJ whole genome shotgun (WGS) entry which is preliminary data.</text>
</comment>
<dbReference type="GO" id="GO:0046983">
    <property type="term" value="F:protein dimerization activity"/>
    <property type="evidence" value="ECO:0007669"/>
    <property type="project" value="InterPro"/>
</dbReference>
<dbReference type="InterPro" id="IPR045843">
    <property type="entry name" value="IND-like"/>
</dbReference>
<comment type="subcellular location">
    <subcellularLocation>
        <location evidence="1">Nucleus</location>
    </subcellularLocation>
</comment>
<evidence type="ECO:0000256" key="3">
    <source>
        <dbReference type="ARBA" id="ARBA00023015"/>
    </source>
</evidence>
<dbReference type="PANTHER" id="PTHR45914">
    <property type="entry name" value="TRANSCRIPTION FACTOR HEC3-RELATED"/>
    <property type="match status" value="1"/>
</dbReference>
<keyword evidence="8" id="KW-0472">Membrane</keyword>
<dbReference type="Pfam" id="PF00010">
    <property type="entry name" value="HLH"/>
    <property type="match status" value="1"/>
</dbReference>
<dbReference type="SMART" id="SM00353">
    <property type="entry name" value="HLH"/>
    <property type="match status" value="1"/>
</dbReference>
<evidence type="ECO:0000313" key="11">
    <source>
        <dbReference type="Proteomes" id="UP000734854"/>
    </source>
</evidence>
<comment type="similarity">
    <text evidence="2">Belongs to the bHLH protein family.</text>
</comment>
<dbReference type="GO" id="GO:0003677">
    <property type="term" value="F:DNA binding"/>
    <property type="evidence" value="ECO:0007669"/>
    <property type="project" value="UniProtKB-KW"/>
</dbReference>
<evidence type="ECO:0000256" key="8">
    <source>
        <dbReference type="SAM" id="Phobius"/>
    </source>
</evidence>
<dbReference type="FunFam" id="4.10.280.10:FF:000022">
    <property type="entry name" value="Basic helix-loop-helix transcription factor"/>
    <property type="match status" value="1"/>
</dbReference>
<evidence type="ECO:0000256" key="1">
    <source>
        <dbReference type="ARBA" id="ARBA00004123"/>
    </source>
</evidence>
<evidence type="ECO:0000259" key="9">
    <source>
        <dbReference type="PROSITE" id="PS50888"/>
    </source>
</evidence>
<dbReference type="EMBL" id="JACMSC010000001">
    <property type="protein sequence ID" value="KAG6537392.1"/>
    <property type="molecule type" value="Genomic_DNA"/>
</dbReference>
<dbReference type="CDD" id="cd11454">
    <property type="entry name" value="bHLH_AtIND_like"/>
    <property type="match status" value="1"/>
</dbReference>
<gene>
    <name evidence="10" type="ORF">ZIOFF_002482</name>
</gene>
<organism evidence="10 11">
    <name type="scientific">Zingiber officinale</name>
    <name type="common">Ginger</name>
    <name type="synonym">Amomum zingiber</name>
    <dbReference type="NCBI Taxonomy" id="94328"/>
    <lineage>
        <taxon>Eukaryota</taxon>
        <taxon>Viridiplantae</taxon>
        <taxon>Streptophyta</taxon>
        <taxon>Embryophyta</taxon>
        <taxon>Tracheophyta</taxon>
        <taxon>Spermatophyta</taxon>
        <taxon>Magnoliopsida</taxon>
        <taxon>Liliopsida</taxon>
        <taxon>Zingiberales</taxon>
        <taxon>Zingiberaceae</taxon>
        <taxon>Zingiber</taxon>
    </lineage>
</organism>
<keyword evidence="3" id="KW-0805">Transcription regulation</keyword>
<keyword evidence="8" id="KW-1133">Transmembrane helix</keyword>
<keyword evidence="6" id="KW-0539">Nucleus</keyword>
<evidence type="ECO:0000256" key="2">
    <source>
        <dbReference type="ARBA" id="ARBA00005510"/>
    </source>
</evidence>
<evidence type="ECO:0000313" key="10">
    <source>
        <dbReference type="EMBL" id="KAG6537392.1"/>
    </source>
</evidence>
<feature type="transmembrane region" description="Helical" evidence="8">
    <location>
        <begin position="12"/>
        <end position="32"/>
    </location>
</feature>
<keyword evidence="5" id="KW-0804">Transcription</keyword>
<protein>
    <recommendedName>
        <fullName evidence="9">BHLH domain-containing protein</fullName>
    </recommendedName>
</protein>
<dbReference type="InterPro" id="IPR011598">
    <property type="entry name" value="bHLH_dom"/>
</dbReference>
<evidence type="ECO:0000256" key="6">
    <source>
        <dbReference type="ARBA" id="ARBA00023242"/>
    </source>
</evidence>
<sequence>MTKRREGELATFARAPVGLVGALLLGLTIEFFKLMELQTLAREGNWSSFDPSVSVGNSEVMKMQMHYPHDFVNEQDEDPILSMFWSFENYNPFCWPQGNSTPCSTTNASSYLCPLGNSYGGGYSVSDHSMVYATSIGSVPMDFGDQINSASFPVALYLRVEEMSSNEAFDFSEKPPSCLSSDHDSRAIKKRASMKEVEMIEMTKNKAQTFASVRKKAKKAQGKKAQKRVSIPNHEEGNVDLNGQSSSSHSSEDDSGSSNSKKLITLNRKEKPRVGHGSSTDPPSLYARKRRERINERLRILQNLVPNGTKVDISTMLEEAAQYVKFLQLQIKVRIHVFYWIILNY</sequence>
<evidence type="ECO:0000256" key="5">
    <source>
        <dbReference type="ARBA" id="ARBA00023163"/>
    </source>
</evidence>
<keyword evidence="4" id="KW-0238">DNA-binding</keyword>
<dbReference type="Gene3D" id="4.10.280.10">
    <property type="entry name" value="Helix-loop-helix DNA-binding domain"/>
    <property type="match status" value="1"/>
</dbReference>
<feature type="domain" description="BHLH" evidence="9">
    <location>
        <begin position="278"/>
        <end position="327"/>
    </location>
</feature>
<keyword evidence="11" id="KW-1185">Reference proteome</keyword>
<proteinExistence type="inferred from homology"/>
<feature type="compositionally biased region" description="Basic residues" evidence="7">
    <location>
        <begin position="213"/>
        <end position="227"/>
    </location>
</feature>
<feature type="region of interest" description="Disordered" evidence="7">
    <location>
        <begin position="210"/>
        <end position="288"/>
    </location>
</feature>